<evidence type="ECO:0000313" key="3">
    <source>
        <dbReference type="Proteomes" id="UP001484199"/>
    </source>
</evidence>
<feature type="transmembrane region" description="Helical" evidence="1">
    <location>
        <begin position="6"/>
        <end position="29"/>
    </location>
</feature>
<evidence type="ECO:0000256" key="1">
    <source>
        <dbReference type="SAM" id="Phobius"/>
    </source>
</evidence>
<keyword evidence="1" id="KW-0812">Transmembrane</keyword>
<dbReference type="EMBL" id="CP146843">
    <property type="protein sequence ID" value="WYY26346.1"/>
    <property type="molecule type" value="Genomic_DNA"/>
</dbReference>
<keyword evidence="1" id="KW-1133">Transmembrane helix</keyword>
<dbReference type="Proteomes" id="UP001484199">
    <property type="component" value="Chromosome"/>
</dbReference>
<reference evidence="2" key="1">
    <citation type="submission" date="2024-03" db="EMBL/GenBank/DDBJ databases">
        <title>The Complete Genome of 'Candidatus Phytoplasma fraxini' AshY1 from the Ash Yellows Group.</title>
        <authorList>
            <person name="Boehm J.W."/>
            <person name="Huettel B."/>
            <person name="Schneider B."/>
            <person name="Kube M."/>
        </authorList>
    </citation>
    <scope>NUCLEOTIDE SEQUENCE [LARGE SCALE GENOMIC DNA]</scope>
    <source>
        <strain evidence="2">AshY1</strain>
    </source>
</reference>
<accession>A0ABZ2U7T6</accession>
<keyword evidence="1" id="KW-0472">Membrane</keyword>
<dbReference type="RefSeq" id="WP_341266756.1">
    <property type="nucleotide sequence ID" value="NZ_CP146843.1"/>
</dbReference>
<protein>
    <submittedName>
        <fullName evidence="2">Uncharacterized protein</fullName>
    </submittedName>
</protein>
<name>A0ABZ2U7T6_ASHYP</name>
<proteinExistence type="predicted"/>
<keyword evidence="3" id="KW-1185">Reference proteome</keyword>
<sequence>MNQQRAYILGIVLLTSLINFFIYKGYLYLQKLKELKKERSELFRDILKNYIKSGYLSVVEFEALLLIVKNMGNRLGIFKQHVDKSMAILNEYGDVMKPVDEIINADAREIKEQEFRDLEIENENLKRLLYGNTKNKVEIIKDGEEPF</sequence>
<organism evidence="2 3">
    <name type="scientific">Ash yellows phytoplasma</name>
    <dbReference type="NCBI Taxonomy" id="35780"/>
    <lineage>
        <taxon>Bacteria</taxon>
        <taxon>Bacillati</taxon>
        <taxon>Mycoplasmatota</taxon>
        <taxon>Mollicutes</taxon>
        <taxon>Acholeplasmatales</taxon>
        <taxon>Acholeplasmataceae</taxon>
        <taxon>Candidatus Phytoplasma</taxon>
        <taxon>16SrVII (Ash yellows group)</taxon>
    </lineage>
</organism>
<evidence type="ECO:0000313" key="2">
    <source>
        <dbReference type="EMBL" id="WYY26346.1"/>
    </source>
</evidence>
<gene>
    <name evidence="2" type="ORF">AshY1_02110</name>
</gene>